<dbReference type="AlphaFoldDB" id="A0A318SYZ6"/>
<dbReference type="SUPFAM" id="SSF52768">
    <property type="entry name" value="Arginase/deacetylase"/>
    <property type="match status" value="1"/>
</dbReference>
<dbReference type="GO" id="GO:0004407">
    <property type="term" value="F:histone deacetylase activity"/>
    <property type="evidence" value="ECO:0007669"/>
    <property type="project" value="TreeGrafter"/>
</dbReference>
<comment type="similarity">
    <text evidence="2">Belongs to the histone deacetylase family.</text>
</comment>
<evidence type="ECO:0000313" key="7">
    <source>
        <dbReference type="Proteomes" id="UP000248311"/>
    </source>
</evidence>
<gene>
    <name evidence="6" type="ORF">DFP88_101318</name>
</gene>
<protein>
    <recommendedName>
        <fullName evidence="3">Acetoin utilization protein AcuC</fullName>
    </recommendedName>
</protein>
<evidence type="ECO:0000313" key="6">
    <source>
        <dbReference type="EMBL" id="PYE85649.1"/>
    </source>
</evidence>
<name>A0A318SYZ6_9RHOB</name>
<dbReference type="UniPathway" id="UPA00040"/>
<comment type="pathway">
    <text evidence="1">Ketone degradation; acetoin degradation.</text>
</comment>
<reference evidence="6 7" key="1">
    <citation type="submission" date="2018-06" db="EMBL/GenBank/DDBJ databases">
        <title>Genomic Encyclopedia of Type Strains, Phase III (KMG-III): the genomes of soil and plant-associated and newly described type strains.</title>
        <authorList>
            <person name="Whitman W."/>
        </authorList>
    </citation>
    <scope>NUCLEOTIDE SEQUENCE [LARGE SCALE GENOMIC DNA]</scope>
    <source>
        <strain evidence="6 7">CECT 9025</strain>
    </source>
</reference>
<dbReference type="GO" id="GO:0045150">
    <property type="term" value="P:acetoin catabolic process"/>
    <property type="evidence" value="ECO:0007669"/>
    <property type="project" value="UniProtKB-UniPathway"/>
</dbReference>
<dbReference type="InterPro" id="IPR003085">
    <property type="entry name" value="AcuC"/>
</dbReference>
<keyword evidence="4" id="KW-0006">Acetoin catabolism</keyword>
<sequence>MTPMPIPLPRGPAPAPLFIGSEVYRGSSYGDWHPLRVPRVSTVIDLARALGWLPRADYRTSPRARPAALTAFHTPDYVAALERVEAAGWASEADRERHALGTVSNPVFPEMFRRPATGVGGAMLAGALLAQGGVVHQPGGGTHHGMPDRANGFCYLNDPVFAILALKAHGARRVAYVDIDAHPCDGVEAAFARDPEVLLISTHEAGRWPRTGALHDEGVGQVFNLPLPKFSGDDAMALARDAVILPAVQRFAPDAVVLQCGADGLREDPQARLDFSGHAHLGVLEGLRPLAPRLLVQGGGGYNPWSVGRLWTAIWGRLSGQELPDLLPPEAQAVLTALRFQAGAPSVIPPPGLIARLLDAPRPGQIEGDLRAGVQHLAGRLRAQV</sequence>
<evidence type="ECO:0000256" key="3">
    <source>
        <dbReference type="ARBA" id="ARBA00020218"/>
    </source>
</evidence>
<dbReference type="InterPro" id="IPR023801">
    <property type="entry name" value="His_deacetylse_dom"/>
</dbReference>
<evidence type="ECO:0000256" key="1">
    <source>
        <dbReference type="ARBA" id="ARBA00005101"/>
    </source>
</evidence>
<proteinExistence type="inferred from homology"/>
<dbReference type="Proteomes" id="UP000248311">
    <property type="component" value="Unassembled WGS sequence"/>
</dbReference>
<dbReference type="CDD" id="cd09994">
    <property type="entry name" value="HDAC_AcuC_like"/>
    <property type="match status" value="1"/>
</dbReference>
<dbReference type="OrthoDB" id="9808367at2"/>
<dbReference type="PANTHER" id="PTHR10625">
    <property type="entry name" value="HISTONE DEACETYLASE HDAC1-RELATED"/>
    <property type="match status" value="1"/>
</dbReference>
<dbReference type="GO" id="GO:0040029">
    <property type="term" value="P:epigenetic regulation of gene expression"/>
    <property type="evidence" value="ECO:0007669"/>
    <property type="project" value="TreeGrafter"/>
</dbReference>
<evidence type="ECO:0000256" key="4">
    <source>
        <dbReference type="ARBA" id="ARBA00022627"/>
    </source>
</evidence>
<dbReference type="InterPro" id="IPR000286">
    <property type="entry name" value="HDACs"/>
</dbReference>
<organism evidence="6 7">
    <name type="scientific">Pseudoroseicyclus aestuarii</name>
    <dbReference type="NCBI Taxonomy" id="1795041"/>
    <lineage>
        <taxon>Bacteria</taxon>
        <taxon>Pseudomonadati</taxon>
        <taxon>Pseudomonadota</taxon>
        <taxon>Alphaproteobacteria</taxon>
        <taxon>Rhodobacterales</taxon>
        <taxon>Paracoccaceae</taxon>
        <taxon>Pseudoroseicyclus</taxon>
    </lineage>
</organism>
<comment type="caution">
    <text evidence="6">The sequence shown here is derived from an EMBL/GenBank/DDBJ whole genome shotgun (WGS) entry which is preliminary data.</text>
</comment>
<dbReference type="InterPro" id="IPR023696">
    <property type="entry name" value="Ureohydrolase_dom_sf"/>
</dbReference>
<evidence type="ECO:0000259" key="5">
    <source>
        <dbReference type="Pfam" id="PF00850"/>
    </source>
</evidence>
<dbReference type="PANTHER" id="PTHR10625:SF10">
    <property type="entry name" value="HISTONE DEACETYLASE HDAC1"/>
    <property type="match status" value="1"/>
</dbReference>
<dbReference type="Pfam" id="PF00850">
    <property type="entry name" value="Hist_deacetyl"/>
    <property type="match status" value="1"/>
</dbReference>
<dbReference type="InterPro" id="IPR037138">
    <property type="entry name" value="His_deacetylse_dom_sf"/>
</dbReference>
<dbReference type="PRINTS" id="PR01270">
    <property type="entry name" value="HDASUPER"/>
</dbReference>
<evidence type="ECO:0000256" key="2">
    <source>
        <dbReference type="ARBA" id="ARBA00005947"/>
    </source>
</evidence>
<keyword evidence="7" id="KW-1185">Reference proteome</keyword>
<dbReference type="EMBL" id="QJTE01000001">
    <property type="protein sequence ID" value="PYE85649.1"/>
    <property type="molecule type" value="Genomic_DNA"/>
</dbReference>
<dbReference type="Gene3D" id="3.40.800.20">
    <property type="entry name" value="Histone deacetylase domain"/>
    <property type="match status" value="1"/>
</dbReference>
<feature type="domain" description="Histone deacetylase" evidence="5">
    <location>
        <begin position="33"/>
        <end position="316"/>
    </location>
</feature>
<accession>A0A318SYZ6</accession>